<dbReference type="EC" id="2.7.1.30" evidence="3"/>
<accession>A0A9Q0M9X1</accession>
<dbReference type="AlphaFoldDB" id="A0A9Q0M9X1"/>
<comment type="pathway">
    <text evidence="1">Polyol metabolism; glycerol degradation via glycerol kinase pathway; sn-glycerol 3-phosphate from glycerol: step 1/1.</text>
</comment>
<dbReference type="PROSITE" id="PS00445">
    <property type="entry name" value="FGGY_KINASES_2"/>
    <property type="match status" value="1"/>
</dbReference>
<comment type="similarity">
    <text evidence="2 6">Belongs to the FGGY kinase family.</text>
</comment>
<feature type="domain" description="Carbohydrate kinase FGGY C-terminal" evidence="8">
    <location>
        <begin position="308"/>
        <end position="500"/>
    </location>
</feature>
<feature type="domain" description="Carbohydrate kinase FGGY N-terminal" evidence="7">
    <location>
        <begin position="4"/>
        <end position="218"/>
    </location>
</feature>
<reference evidence="9" key="1">
    <citation type="submission" date="2022-12" db="EMBL/GenBank/DDBJ databases">
        <title>Genome assemblies of Blomia tropicalis.</title>
        <authorList>
            <person name="Cui Y."/>
        </authorList>
    </citation>
    <scope>NUCLEOTIDE SEQUENCE</scope>
    <source>
        <tissue evidence="9">Adult mites</tissue>
    </source>
</reference>
<dbReference type="InterPro" id="IPR018484">
    <property type="entry name" value="FGGY_N"/>
</dbReference>
<dbReference type="PANTHER" id="PTHR43435:SF4">
    <property type="entry name" value="FGGY CARBOHYDRATE KINASE DOMAIN-CONTAINING PROTEIN"/>
    <property type="match status" value="1"/>
</dbReference>
<dbReference type="OrthoDB" id="203824at2759"/>
<evidence type="ECO:0000259" key="7">
    <source>
        <dbReference type="Pfam" id="PF00370"/>
    </source>
</evidence>
<evidence type="ECO:0000256" key="3">
    <source>
        <dbReference type="ARBA" id="ARBA00012099"/>
    </source>
</evidence>
<evidence type="ECO:0000259" key="8">
    <source>
        <dbReference type="Pfam" id="PF02782"/>
    </source>
</evidence>
<dbReference type="OMA" id="SCTMTTT"/>
<dbReference type="GO" id="GO:0005737">
    <property type="term" value="C:cytoplasm"/>
    <property type="evidence" value="ECO:0007669"/>
    <property type="project" value="TreeGrafter"/>
</dbReference>
<evidence type="ECO:0000256" key="5">
    <source>
        <dbReference type="ARBA" id="ARBA00022777"/>
    </source>
</evidence>
<comment type="caution">
    <text evidence="9">The sequence shown here is derived from an EMBL/GenBank/DDBJ whole genome shotgun (WGS) entry which is preliminary data.</text>
</comment>
<evidence type="ECO:0000256" key="4">
    <source>
        <dbReference type="ARBA" id="ARBA00022679"/>
    </source>
</evidence>
<dbReference type="InterPro" id="IPR018485">
    <property type="entry name" value="FGGY_C"/>
</dbReference>
<keyword evidence="10" id="KW-1185">Reference proteome</keyword>
<dbReference type="InterPro" id="IPR000577">
    <property type="entry name" value="Carb_kinase_FGGY"/>
</dbReference>
<sequence length="573" mass="64344">MKTLCCDIGSGSIRVAIIEYSPENVLKTKPLSIAIRPLKIYNRKTDFYEQKTSEIWTAFQQCTSECLEKSGLSFVSNISAFTIDAIAFSATCSLVIVDGTNVKNDECDVIMWMDHRAKHEASIINQSKNEVLTQFGGVCSPEFSLSKLYWLYRNDKSRFDSANAFMELSDWITYRCSQYYGSPEKFPRSLCCVTCKWGYDANHHKWREDLFNQLGITWNQSLEDRIGRSVINPGIRVSSLSVETAKDIGFIIKDDTKSDIIESVSIASSLIDAHAGAVSMLVFGNQLDGAIDTDRLKIDQFENVFCMISGTSTCHMILNQVRTPTKGVWGPYLDAIIPGYYLREAGQSATGKLVEQVINSHFNGKLPKPISTIISDLNEQLKLNDFNHRNSLIVNPTFHGNRSPIANPLLKGAIYGLTLEATTLLDLYVATVEAIAYETRFIVEEIEKNSQPIKKIIVTGGLTKNDLYLQLHADILNTELVTFSAGEADLMLVGASVIAFTGSLINDDKDRNKLTQLLQNLRADSNGFAEHVRTFQPRTNHKEYHQNKYQCYRRLLDCCLEMETTLSNVSNEI</sequence>
<organism evidence="9 10">
    <name type="scientific">Blomia tropicalis</name>
    <name type="common">Mite</name>
    <dbReference type="NCBI Taxonomy" id="40697"/>
    <lineage>
        <taxon>Eukaryota</taxon>
        <taxon>Metazoa</taxon>
        <taxon>Ecdysozoa</taxon>
        <taxon>Arthropoda</taxon>
        <taxon>Chelicerata</taxon>
        <taxon>Arachnida</taxon>
        <taxon>Acari</taxon>
        <taxon>Acariformes</taxon>
        <taxon>Sarcoptiformes</taxon>
        <taxon>Astigmata</taxon>
        <taxon>Glycyphagoidea</taxon>
        <taxon>Echimyopodidae</taxon>
        <taxon>Blomia</taxon>
    </lineage>
</organism>
<gene>
    <name evidence="9" type="ORF">RDWZM_000084</name>
</gene>
<dbReference type="Pfam" id="PF00370">
    <property type="entry name" value="FGGY_N"/>
    <property type="match status" value="1"/>
</dbReference>
<dbReference type="SUPFAM" id="SSF53067">
    <property type="entry name" value="Actin-like ATPase domain"/>
    <property type="match status" value="2"/>
</dbReference>
<dbReference type="Pfam" id="PF02782">
    <property type="entry name" value="FGGY_C"/>
    <property type="match status" value="1"/>
</dbReference>
<dbReference type="PANTHER" id="PTHR43435">
    <property type="entry name" value="RIBULOKINASE"/>
    <property type="match status" value="1"/>
</dbReference>
<keyword evidence="5 6" id="KW-0418">Kinase</keyword>
<dbReference type="Gene3D" id="3.30.420.40">
    <property type="match status" value="2"/>
</dbReference>
<dbReference type="Proteomes" id="UP001142055">
    <property type="component" value="Chromosome 1"/>
</dbReference>
<dbReference type="PIRSF" id="PIRSF000538">
    <property type="entry name" value="GlpK"/>
    <property type="match status" value="1"/>
</dbReference>
<evidence type="ECO:0000313" key="9">
    <source>
        <dbReference type="EMBL" id="KAJ6221539.1"/>
    </source>
</evidence>
<dbReference type="GO" id="GO:0019321">
    <property type="term" value="P:pentose metabolic process"/>
    <property type="evidence" value="ECO:0007669"/>
    <property type="project" value="TreeGrafter"/>
</dbReference>
<evidence type="ECO:0000256" key="6">
    <source>
        <dbReference type="RuleBase" id="RU003733"/>
    </source>
</evidence>
<protein>
    <recommendedName>
        <fullName evidence="3">glycerol kinase</fullName>
        <ecNumber evidence="3">2.7.1.30</ecNumber>
    </recommendedName>
</protein>
<name>A0A9Q0M9X1_BLOTA</name>
<evidence type="ECO:0000256" key="1">
    <source>
        <dbReference type="ARBA" id="ARBA00005190"/>
    </source>
</evidence>
<dbReference type="InterPro" id="IPR018483">
    <property type="entry name" value="Carb_kinase_FGGY_CS"/>
</dbReference>
<evidence type="ECO:0000313" key="10">
    <source>
        <dbReference type="Proteomes" id="UP001142055"/>
    </source>
</evidence>
<dbReference type="GO" id="GO:0019150">
    <property type="term" value="F:D-ribulokinase activity"/>
    <property type="evidence" value="ECO:0007669"/>
    <property type="project" value="TreeGrafter"/>
</dbReference>
<dbReference type="InterPro" id="IPR043129">
    <property type="entry name" value="ATPase_NBD"/>
</dbReference>
<dbReference type="GO" id="GO:0004370">
    <property type="term" value="F:glycerol kinase activity"/>
    <property type="evidence" value="ECO:0007669"/>
    <property type="project" value="UniProtKB-EC"/>
</dbReference>
<evidence type="ECO:0000256" key="2">
    <source>
        <dbReference type="ARBA" id="ARBA00009156"/>
    </source>
</evidence>
<dbReference type="EMBL" id="JAPWDV010000001">
    <property type="protein sequence ID" value="KAJ6221539.1"/>
    <property type="molecule type" value="Genomic_DNA"/>
</dbReference>
<keyword evidence="4 6" id="KW-0808">Transferase</keyword>
<proteinExistence type="inferred from homology"/>